<keyword evidence="2" id="KW-1185">Reference proteome</keyword>
<organism evidence="1 2">
    <name type="scientific">Streptosporangium canum</name>
    <dbReference type="NCBI Taxonomy" id="324952"/>
    <lineage>
        <taxon>Bacteria</taxon>
        <taxon>Bacillati</taxon>
        <taxon>Actinomycetota</taxon>
        <taxon>Actinomycetes</taxon>
        <taxon>Streptosporangiales</taxon>
        <taxon>Streptosporangiaceae</taxon>
        <taxon>Streptosporangium</taxon>
    </lineage>
</organism>
<dbReference type="Proteomes" id="UP000199111">
    <property type="component" value="Unassembled WGS sequence"/>
</dbReference>
<accession>A0A1I4FR51</accession>
<evidence type="ECO:0000313" key="1">
    <source>
        <dbReference type="EMBL" id="SFL19306.1"/>
    </source>
</evidence>
<evidence type="ECO:0000313" key="2">
    <source>
        <dbReference type="Proteomes" id="UP000199111"/>
    </source>
</evidence>
<proteinExistence type="predicted"/>
<protein>
    <submittedName>
        <fullName evidence="1">Uncharacterized protein</fullName>
    </submittedName>
</protein>
<name>A0A1I4FR51_9ACTN</name>
<gene>
    <name evidence="1" type="ORF">SAMN05216275_1684</name>
</gene>
<sequence length="147" mass="16699">MASIITELLDRREIEKYLSGVAGVGKNWVLNEIPTDAEGWIGTGDDGIVIDELGSERCLIKYELWDGPPPVLDTWDRTWSGSVRLTSGKINSVEQYSGDVSCNEEFDLGRENSVWQVRIHRKSLGHEEFTTDIVSFTLLKLQFWLDH</sequence>
<dbReference type="RefSeq" id="WP_093892292.1">
    <property type="nucleotide sequence ID" value="NZ_FOQY01000068.1"/>
</dbReference>
<dbReference type="GeneID" id="96303821"/>
<dbReference type="AlphaFoldDB" id="A0A1I4FR51"/>
<reference evidence="2" key="1">
    <citation type="submission" date="2016-10" db="EMBL/GenBank/DDBJ databases">
        <authorList>
            <person name="Varghese N."/>
            <person name="Submissions S."/>
        </authorList>
    </citation>
    <scope>NUCLEOTIDE SEQUENCE [LARGE SCALE GENOMIC DNA]</scope>
    <source>
        <strain evidence="2">CGMCC 4.2126</strain>
    </source>
</reference>
<dbReference type="EMBL" id="FOQY01000068">
    <property type="protein sequence ID" value="SFL19306.1"/>
    <property type="molecule type" value="Genomic_DNA"/>
</dbReference>